<feature type="transmembrane region" description="Helical" evidence="7">
    <location>
        <begin position="138"/>
        <end position="160"/>
    </location>
</feature>
<dbReference type="eggNOG" id="COG2095">
    <property type="taxonomic scope" value="Bacteria"/>
</dbReference>
<dbReference type="EMBL" id="ACRE02000009">
    <property type="protein sequence ID" value="EGE37739.2"/>
    <property type="molecule type" value="Genomic_DNA"/>
</dbReference>
<reference evidence="9" key="1">
    <citation type="submission" date="2010-02" db="EMBL/GenBank/DDBJ databases">
        <title>The Genome Sequence of Prevotella oris strain C735.</title>
        <authorList>
            <consortium name="The Broad Institute Genome Sequencing Platform"/>
            <person name="Ward D."/>
            <person name="Feldgarden M."/>
            <person name="Earl A."/>
            <person name="Young S.K."/>
            <person name="Zeng Q."/>
            <person name="Koehrsen M."/>
            <person name="Alvarado L."/>
            <person name="Berlin A."/>
            <person name="Bochicchio J."/>
            <person name="Borenstein D."/>
            <person name="Chapman S.B."/>
            <person name="Chen Z."/>
            <person name="Engels R."/>
            <person name="Freedman E."/>
            <person name="Gellesch M."/>
            <person name="Goldberg J."/>
            <person name="Griggs A."/>
            <person name="Gujja S."/>
            <person name="Heilman E."/>
            <person name="Heiman D."/>
            <person name="Hepburn T."/>
            <person name="Howarth C."/>
            <person name="Jen D."/>
            <person name="Larson L."/>
            <person name="Mehta T."/>
            <person name="Park D."/>
            <person name="Pearson M."/>
            <person name="Roberts A."/>
            <person name="Saif S."/>
            <person name="Shea T."/>
            <person name="Shenoy N."/>
            <person name="Sisk P."/>
            <person name="Stolte C."/>
            <person name="Sykes S."/>
            <person name="Thomson T."/>
            <person name="Walk T."/>
            <person name="White J."/>
            <person name="Yandava C."/>
            <person name="Sibley C.D."/>
            <person name="Field T.R."/>
            <person name="Grinwis M."/>
            <person name="Eshaghurshan C.S."/>
            <person name="Surette M.G."/>
            <person name="Haas B."/>
            <person name="Nusbaum C."/>
            <person name="Birren B."/>
        </authorList>
    </citation>
    <scope>NUCLEOTIDE SEQUENCE [LARGE SCALE GENOMIC DNA]</scope>
    <source>
        <strain evidence="9">C505</strain>
    </source>
</reference>
<gene>
    <name evidence="8" type="ORF">HMPREF0059_02010</name>
</gene>
<protein>
    <recommendedName>
        <fullName evidence="7">UPF0056 membrane protein</fullName>
    </recommendedName>
</protein>
<sequence>MRRGPFYFPARRCRVRHNVGMATAVLIKALGAFFAIMNPFVNLPLFLSLTQEQDAATQRRTAVRTTISSTVMCTVVLLLGATILRFFGIGVDDFRIAGGIVLLIISLSMLNGSGSSAHEGSTQEKTQHNVVAGGGSDVSFYPMTFPILVGPGTIATIIVIQSQAQGLGGHAAVAAALAAVLTALGIVLYFSASIGARLSMTMRTIMTRLMGMILASIAVQMIVVGIQHLFPGLAR</sequence>
<comment type="subcellular location">
    <subcellularLocation>
        <location evidence="1 7">Cell membrane</location>
        <topology evidence="1 7">Multi-pass membrane protein</topology>
    </subcellularLocation>
</comment>
<keyword evidence="4 7" id="KW-0812">Transmembrane</keyword>
<dbReference type="AlphaFoldDB" id="F2UZY5"/>
<feature type="transmembrane region" description="Helical" evidence="7">
    <location>
        <begin position="212"/>
        <end position="230"/>
    </location>
</feature>
<feature type="transmembrane region" description="Helical" evidence="7">
    <location>
        <begin position="61"/>
        <end position="84"/>
    </location>
</feature>
<feature type="transmembrane region" description="Helical" evidence="7">
    <location>
        <begin position="96"/>
        <end position="118"/>
    </location>
</feature>
<evidence type="ECO:0000256" key="4">
    <source>
        <dbReference type="ARBA" id="ARBA00022692"/>
    </source>
</evidence>
<accession>F2UZY5</accession>
<evidence type="ECO:0000313" key="8">
    <source>
        <dbReference type="EMBL" id="EGE37739.2"/>
    </source>
</evidence>
<evidence type="ECO:0000256" key="2">
    <source>
        <dbReference type="ARBA" id="ARBA00009784"/>
    </source>
</evidence>
<keyword evidence="6 7" id="KW-0472">Membrane</keyword>
<dbReference type="InterPro" id="IPR002771">
    <property type="entry name" value="Multi_antbiot-R_MarC"/>
</dbReference>
<feature type="transmembrane region" description="Helical" evidence="7">
    <location>
        <begin position="21"/>
        <end position="41"/>
    </location>
</feature>
<name>F2UZY5_ACTVI</name>
<evidence type="ECO:0000256" key="1">
    <source>
        <dbReference type="ARBA" id="ARBA00004651"/>
    </source>
</evidence>
<keyword evidence="3" id="KW-1003">Cell membrane</keyword>
<dbReference type="Proteomes" id="UP000004668">
    <property type="component" value="Unassembled WGS sequence"/>
</dbReference>
<keyword evidence="5 7" id="KW-1133">Transmembrane helix</keyword>
<evidence type="ECO:0000256" key="6">
    <source>
        <dbReference type="ARBA" id="ARBA00023136"/>
    </source>
</evidence>
<dbReference type="NCBIfam" id="TIGR00427">
    <property type="entry name" value="NAAT family transporter"/>
    <property type="match status" value="1"/>
</dbReference>
<comment type="similarity">
    <text evidence="2 7">Belongs to the UPF0056 (MarC) family.</text>
</comment>
<organism evidence="8 9">
    <name type="scientific">Actinomyces viscosus C505</name>
    <dbReference type="NCBI Taxonomy" id="562973"/>
    <lineage>
        <taxon>Bacteria</taxon>
        <taxon>Bacillati</taxon>
        <taxon>Actinomycetota</taxon>
        <taxon>Actinomycetes</taxon>
        <taxon>Actinomycetales</taxon>
        <taxon>Actinomycetaceae</taxon>
        <taxon>Actinomyces</taxon>
    </lineage>
</organism>
<evidence type="ECO:0000256" key="5">
    <source>
        <dbReference type="ARBA" id="ARBA00022989"/>
    </source>
</evidence>
<feature type="transmembrane region" description="Helical" evidence="7">
    <location>
        <begin position="172"/>
        <end position="192"/>
    </location>
</feature>
<dbReference type="HOGENOM" id="CLU_079909_2_1_11"/>
<dbReference type="Pfam" id="PF01914">
    <property type="entry name" value="MarC"/>
    <property type="match status" value="1"/>
</dbReference>
<evidence type="ECO:0000313" key="9">
    <source>
        <dbReference type="Proteomes" id="UP000004668"/>
    </source>
</evidence>
<proteinExistence type="inferred from homology"/>
<dbReference type="PANTHER" id="PTHR33508:SF1">
    <property type="entry name" value="UPF0056 MEMBRANE PROTEIN YHCE"/>
    <property type="match status" value="1"/>
</dbReference>
<dbReference type="GO" id="GO:0005886">
    <property type="term" value="C:plasma membrane"/>
    <property type="evidence" value="ECO:0007669"/>
    <property type="project" value="UniProtKB-SubCell"/>
</dbReference>
<evidence type="ECO:0000256" key="3">
    <source>
        <dbReference type="ARBA" id="ARBA00022475"/>
    </source>
</evidence>
<evidence type="ECO:0000256" key="7">
    <source>
        <dbReference type="RuleBase" id="RU362048"/>
    </source>
</evidence>
<reference evidence="8 9" key="2">
    <citation type="submission" date="2011-10" db="EMBL/GenBank/DDBJ databases">
        <title>The Genome Sequence of Actinomyces viscosus C505.</title>
        <authorList>
            <consortium name="The Broad Institute Genome Sequencing Platform"/>
            <consortium name="The Broad Institute Genome Sequencing Center for Infectious Disease"/>
            <person name="Earl A."/>
            <person name="Ward D."/>
            <person name="Feldgarden M."/>
            <person name="Gevers D."/>
            <person name="Sibley C.D."/>
            <person name="Field T.R."/>
            <person name="Grinwis M."/>
            <person name="Eshaghurshan C.S."/>
            <person name="Surette M.G."/>
            <person name="Young S.K."/>
            <person name="Zeng Q."/>
            <person name="Gargeya S."/>
            <person name="Fitzgerald M."/>
            <person name="Haas B."/>
            <person name="Abouelleil A."/>
            <person name="Alvarado L."/>
            <person name="Arachchi H.M."/>
            <person name="Berlin A."/>
            <person name="Brown A."/>
            <person name="Chapman S.B."/>
            <person name="Chen Z."/>
            <person name="Dunbar C."/>
            <person name="Freedman E."/>
            <person name="Gearin G."/>
            <person name="Goldberg J."/>
            <person name="Griggs A."/>
            <person name="Gujja S."/>
            <person name="Heiman D."/>
            <person name="Howarth C."/>
            <person name="Larson L."/>
            <person name="Lui A."/>
            <person name="MacDonald P.J.P."/>
            <person name="Montmayeur A."/>
            <person name="Murphy C."/>
            <person name="Neiman D."/>
            <person name="Pearson M."/>
            <person name="Priest M."/>
            <person name="Roberts A."/>
            <person name="Saif S."/>
            <person name="Shea T."/>
            <person name="Shenoy N."/>
            <person name="Sisk P."/>
            <person name="Stolte C."/>
            <person name="Sykes S."/>
            <person name="Wortman J."/>
            <person name="Nusbaum C."/>
            <person name="Birren B."/>
        </authorList>
    </citation>
    <scope>NUCLEOTIDE SEQUENCE [LARGE SCALE GENOMIC DNA]</scope>
    <source>
        <strain evidence="8 9">C505</strain>
    </source>
</reference>
<comment type="caution">
    <text evidence="8">The sequence shown here is derived from an EMBL/GenBank/DDBJ whole genome shotgun (WGS) entry which is preliminary data.</text>
</comment>
<dbReference type="PANTHER" id="PTHR33508">
    <property type="entry name" value="UPF0056 MEMBRANE PROTEIN YHCE"/>
    <property type="match status" value="1"/>
</dbReference>